<reference evidence="5 6" key="1">
    <citation type="submission" date="2014-03" db="EMBL/GenBank/DDBJ databases">
        <title>Genomics of Bifidobacteria.</title>
        <authorList>
            <person name="Ventura M."/>
            <person name="Milani C."/>
            <person name="Lugli G.A."/>
        </authorList>
    </citation>
    <scope>NUCLEOTIDE SEQUENCE [LARGE SCALE GENOMIC DNA]</scope>
    <source>
        <strain evidence="5 6">LMG 11592</strain>
    </source>
</reference>
<dbReference type="InterPro" id="IPR035920">
    <property type="entry name" value="YhbY-like_sf"/>
</dbReference>
<dbReference type="STRING" id="1693.BMIN_0317"/>
<evidence type="ECO:0000259" key="4">
    <source>
        <dbReference type="PROSITE" id="PS51295"/>
    </source>
</evidence>
<protein>
    <submittedName>
        <fullName evidence="5">Putative RNA-binding protein</fullName>
    </submittedName>
</protein>
<dbReference type="Pfam" id="PF01985">
    <property type="entry name" value="CRS1_YhbY"/>
    <property type="match status" value="1"/>
</dbReference>
<dbReference type="SUPFAM" id="SSF75471">
    <property type="entry name" value="YhbY-like"/>
    <property type="match status" value="1"/>
</dbReference>
<dbReference type="SMART" id="SM01103">
    <property type="entry name" value="CRS1_YhbY"/>
    <property type="match status" value="1"/>
</dbReference>
<dbReference type="eggNOG" id="COG1534">
    <property type="taxonomic scope" value="Bacteria"/>
</dbReference>
<name>A0A087BN22_9BIFI</name>
<evidence type="ECO:0000313" key="5">
    <source>
        <dbReference type="EMBL" id="KFI72422.1"/>
    </source>
</evidence>
<evidence type="ECO:0000256" key="1">
    <source>
        <dbReference type="ARBA" id="ARBA00022884"/>
    </source>
</evidence>
<dbReference type="PANTHER" id="PTHR40065">
    <property type="entry name" value="RNA-BINDING PROTEIN YHBY"/>
    <property type="match status" value="1"/>
</dbReference>
<gene>
    <name evidence="5" type="ORF">BMIN_0317</name>
</gene>
<dbReference type="InterPro" id="IPR001890">
    <property type="entry name" value="RNA-binding_CRM"/>
</dbReference>
<accession>A0A087BN22</accession>
<keyword evidence="1 2" id="KW-0694">RNA-binding</keyword>
<dbReference type="PROSITE" id="PS51295">
    <property type="entry name" value="CRM"/>
    <property type="match status" value="1"/>
</dbReference>
<feature type="region of interest" description="Disordered" evidence="3">
    <location>
        <begin position="108"/>
        <end position="140"/>
    </location>
</feature>
<dbReference type="PANTHER" id="PTHR40065:SF3">
    <property type="entry name" value="RNA-BINDING PROTEIN YHBY"/>
    <property type="match status" value="1"/>
</dbReference>
<dbReference type="GO" id="GO:0003723">
    <property type="term" value="F:RNA binding"/>
    <property type="evidence" value="ECO:0007669"/>
    <property type="project" value="UniProtKB-UniRule"/>
</dbReference>
<sequence>MRAVTVGDGPYEENGEVMDKKMMAALRSQAQTMDPVVWIGRNGVTDAVVDQVSETLDSRELIKCAVQDGCPTDARETGEEVAGRVGAEIVQMIGKRFVLFRALPDDAKTGAKSAGGAGRTRTNPGSRGSGRVGSSRSPRR</sequence>
<dbReference type="Proteomes" id="UP000029014">
    <property type="component" value="Unassembled WGS sequence"/>
</dbReference>
<organism evidence="5 6">
    <name type="scientific">Bifidobacterium minimum</name>
    <dbReference type="NCBI Taxonomy" id="1693"/>
    <lineage>
        <taxon>Bacteria</taxon>
        <taxon>Bacillati</taxon>
        <taxon>Actinomycetota</taxon>
        <taxon>Actinomycetes</taxon>
        <taxon>Bifidobacteriales</taxon>
        <taxon>Bifidobacteriaceae</taxon>
        <taxon>Bifidobacterium</taxon>
    </lineage>
</organism>
<comment type="caution">
    <text evidence="5">The sequence shown here is derived from an EMBL/GenBank/DDBJ whole genome shotgun (WGS) entry which is preliminary data.</text>
</comment>
<dbReference type="InterPro" id="IPR051925">
    <property type="entry name" value="RNA-binding_domain"/>
</dbReference>
<evidence type="ECO:0000256" key="2">
    <source>
        <dbReference type="PROSITE-ProRule" id="PRU00626"/>
    </source>
</evidence>
<feature type="domain" description="CRM" evidence="4">
    <location>
        <begin position="16"/>
        <end position="112"/>
    </location>
</feature>
<keyword evidence="6" id="KW-1185">Reference proteome</keyword>
<evidence type="ECO:0000256" key="3">
    <source>
        <dbReference type="SAM" id="MobiDB-lite"/>
    </source>
</evidence>
<dbReference type="EMBL" id="JGZD01000009">
    <property type="protein sequence ID" value="KFI72422.1"/>
    <property type="molecule type" value="Genomic_DNA"/>
</dbReference>
<proteinExistence type="predicted"/>
<dbReference type="Gene3D" id="3.30.110.60">
    <property type="entry name" value="YhbY-like"/>
    <property type="match status" value="1"/>
</dbReference>
<dbReference type="AlphaFoldDB" id="A0A087BN22"/>
<evidence type="ECO:0000313" key="6">
    <source>
        <dbReference type="Proteomes" id="UP000029014"/>
    </source>
</evidence>